<proteinExistence type="predicted"/>
<feature type="compositionally biased region" description="Low complexity" evidence="1">
    <location>
        <begin position="698"/>
        <end position="711"/>
    </location>
</feature>
<dbReference type="Proteomes" id="UP000192596">
    <property type="component" value="Unassembled WGS sequence"/>
</dbReference>
<reference evidence="3" key="1">
    <citation type="submission" date="2017-03" db="EMBL/GenBank/DDBJ databases">
        <title>Genomes of endolithic fungi from Antarctica.</title>
        <authorList>
            <person name="Coleine C."/>
            <person name="Masonjones S."/>
            <person name="Stajich J.E."/>
        </authorList>
    </citation>
    <scope>NUCLEOTIDE SEQUENCE [LARGE SCALE GENOMIC DNA]</scope>
    <source>
        <strain evidence="3">CCFEE 5527</strain>
    </source>
</reference>
<dbReference type="PANTHER" id="PTHR21575">
    <property type="entry name" value="PROTEIN HID1"/>
    <property type="match status" value="1"/>
</dbReference>
<evidence type="ECO:0000313" key="3">
    <source>
        <dbReference type="Proteomes" id="UP000192596"/>
    </source>
</evidence>
<dbReference type="AlphaFoldDB" id="A0A1V8TV01"/>
<dbReference type="Pfam" id="PF12722">
    <property type="entry name" value="Hid1"/>
    <property type="match status" value="1"/>
</dbReference>
<dbReference type="InterPro" id="IPR026705">
    <property type="entry name" value="Hid-1/Ecm30"/>
</dbReference>
<evidence type="ECO:0000313" key="2">
    <source>
        <dbReference type="EMBL" id="OQO15169.1"/>
    </source>
</evidence>
<dbReference type="GO" id="GO:0016020">
    <property type="term" value="C:membrane"/>
    <property type="evidence" value="ECO:0007669"/>
    <property type="project" value="TreeGrafter"/>
</dbReference>
<gene>
    <name evidence="2" type="ORF">B0A48_00551</name>
</gene>
<protein>
    <submittedName>
        <fullName evidence="2">Uncharacterized protein</fullName>
    </submittedName>
</protein>
<dbReference type="OrthoDB" id="432953at2759"/>
<evidence type="ECO:0000256" key="1">
    <source>
        <dbReference type="SAM" id="MobiDB-lite"/>
    </source>
</evidence>
<feature type="compositionally biased region" description="Polar residues" evidence="1">
    <location>
        <begin position="624"/>
        <end position="634"/>
    </location>
</feature>
<accession>A0A1V8TV01</accession>
<dbReference type="InParanoid" id="A0A1V8TV01"/>
<keyword evidence="3" id="KW-1185">Reference proteome</keyword>
<feature type="region of interest" description="Disordered" evidence="1">
    <location>
        <begin position="595"/>
        <end position="729"/>
    </location>
</feature>
<sequence>MGASESKLAFKEDIFRLSGTPDIPPNDPWWSRFYTLPESDSDVFALWSPTDLRALTAFDAHCSPDTPAPQKNAEILIYAVVRRLRKVVERGKAEGDEEGRELLNCVRVLTRLLPYLLEVEGLRAWEDAFFWQQRKGTWVWDTKYNHRGPLFDGLNPGKKVPEGSGEGSLGRPLGEELLDLLINALFLPGLTLPSRGDGNEKADNAITYSIWQSGIGCKQSVGMSKENERNAMEVLRLLLVVCSRAMYIMPNVAAQADVKALTYITTKSSRQVVLSLLCSLLNTVLKYNPASWRVPLDLSAITKDPKQLLVTYSLQLLTVLIIYPVPGDEPNAFRKALGRLHRVEDFQFIQQGLTVVLSQPISGVASYVPTASKAVPWAPEMLVLSWELLQCNKRFRSFIIDTDRAHDFFVLVLYYAMDAKDDPARQGIVRMAILILQTLTVESTFGIRLNKSFIGQESLPAVLRISNFHGSYADYLITSVHSLMTTTKGRLETVYPALLAIISNIAPYVRDLQRATSSKLLDLFISLASPTFLLSGGDNHTMLSSLLESLNAILEHQYESNRRFVEIIARSHKRFEALRNFTVNGALAEVDRMAQERKDRNSGIMSPVRRVSTDRPSVDGARSPNGNSRQTSLGNVPEHSAFAIGNDDDEDDDDMTRPTAPQSHVRGSRASSVDDAVPVQSRSMSEKARGKLPVGQGSFSRETSRNTSTTSLASMPPATPTTAIGSGMPSTFTPTPEWLETWLPHLPLHTILTVIAAEHDRDPALRRRLFSSTTSIPTPPAVSLSSPLTDSPSPPKVQHFHWSPLALGWYLSMLWGFIYAADGLNNPGSNGLWAGTHVKLFLVERRADGGVSLRRPKGAVDAVGGEIARRVAGLGFGGGGSTSSSPVVGSVREA</sequence>
<dbReference type="GO" id="GO:0005797">
    <property type="term" value="C:Golgi medial cisterna"/>
    <property type="evidence" value="ECO:0007669"/>
    <property type="project" value="TreeGrafter"/>
</dbReference>
<dbReference type="PANTHER" id="PTHR21575:SF12">
    <property type="entry name" value="PROTEIN HID1"/>
    <property type="match status" value="1"/>
</dbReference>
<feature type="compositionally biased region" description="Polar residues" evidence="1">
    <location>
        <begin position="720"/>
        <end position="729"/>
    </location>
</feature>
<organism evidence="2 3">
    <name type="scientific">Cryoendolithus antarcticus</name>
    <dbReference type="NCBI Taxonomy" id="1507870"/>
    <lineage>
        <taxon>Eukaryota</taxon>
        <taxon>Fungi</taxon>
        <taxon>Dikarya</taxon>
        <taxon>Ascomycota</taxon>
        <taxon>Pezizomycotina</taxon>
        <taxon>Dothideomycetes</taxon>
        <taxon>Dothideomycetidae</taxon>
        <taxon>Cladosporiales</taxon>
        <taxon>Cladosporiaceae</taxon>
        <taxon>Cryoendolithus</taxon>
    </lineage>
</organism>
<dbReference type="GO" id="GO:0000138">
    <property type="term" value="C:Golgi trans cisterna"/>
    <property type="evidence" value="ECO:0007669"/>
    <property type="project" value="TreeGrafter"/>
</dbReference>
<name>A0A1V8TV01_9PEZI</name>
<dbReference type="STRING" id="1507870.A0A1V8TV01"/>
<comment type="caution">
    <text evidence="2">The sequence shown here is derived from an EMBL/GenBank/DDBJ whole genome shotgun (WGS) entry which is preliminary data.</text>
</comment>
<dbReference type="EMBL" id="NAJO01000001">
    <property type="protein sequence ID" value="OQO15169.1"/>
    <property type="molecule type" value="Genomic_DNA"/>
</dbReference>